<organism evidence="4 5">
    <name type="scientific">Corynebacterium maris DSM 45190</name>
    <dbReference type="NCBI Taxonomy" id="1224163"/>
    <lineage>
        <taxon>Bacteria</taxon>
        <taxon>Bacillati</taxon>
        <taxon>Actinomycetota</taxon>
        <taxon>Actinomycetes</taxon>
        <taxon>Mycobacteriales</taxon>
        <taxon>Corynebacteriaceae</taxon>
        <taxon>Corynebacterium</taxon>
    </lineage>
</organism>
<keyword evidence="5" id="KW-1185">Reference proteome</keyword>
<reference evidence="4 5" key="1">
    <citation type="submission" date="2012-11" db="EMBL/GenBank/DDBJ databases">
        <title>The complete genome sequence of Corynebacterium maris Coryn-1 (=DSM 45190).</title>
        <authorList>
            <person name="Schaffert L."/>
            <person name="Albersmeier A."/>
            <person name="Kalinowski J."/>
            <person name="Ruckert C."/>
        </authorList>
    </citation>
    <scope>NUCLEOTIDE SEQUENCE [LARGE SCALE GENOMIC DNA]</scope>
    <source>
        <strain evidence="5">Coryn-1</strain>
        <plasmid evidence="5">Plasmid pCmaris1</plasmid>
    </source>
</reference>
<dbReference type="KEGG" id="cmd:B841_12931"/>
<dbReference type="Proteomes" id="UP000015388">
    <property type="component" value="Plasmid pCmaris1"/>
</dbReference>
<dbReference type="RefSeq" id="WP_020935833.1">
    <property type="nucleotide sequence ID" value="NC_021920.1"/>
</dbReference>
<feature type="domain" description="Lsr2 dimerization" evidence="2">
    <location>
        <begin position="1"/>
        <end position="60"/>
    </location>
</feature>
<keyword evidence="4" id="KW-0614">Plasmid</keyword>
<evidence type="ECO:0000259" key="3">
    <source>
        <dbReference type="Pfam" id="PF23359"/>
    </source>
</evidence>
<dbReference type="Pfam" id="PF23359">
    <property type="entry name" value="Lsr2_DNA-bd"/>
    <property type="match status" value="1"/>
</dbReference>
<protein>
    <recommendedName>
        <fullName evidence="6">Lsr2 family protein</fullName>
    </recommendedName>
</protein>
<dbReference type="AlphaFoldDB" id="S5TMJ4"/>
<dbReference type="GO" id="GO:0003677">
    <property type="term" value="F:DNA binding"/>
    <property type="evidence" value="ECO:0007669"/>
    <property type="project" value="UniProtKB-KW"/>
</dbReference>
<feature type="domain" description="Lsr2 DNA-binding" evidence="3">
    <location>
        <begin position="68"/>
        <end position="102"/>
    </location>
</feature>
<keyword evidence="1" id="KW-0238">DNA-binding</keyword>
<gene>
    <name evidence="4" type="ORF">B841_12931</name>
</gene>
<evidence type="ECO:0000259" key="2">
    <source>
        <dbReference type="Pfam" id="PF11774"/>
    </source>
</evidence>
<name>S5TMJ4_9CORY</name>
<evidence type="ECO:0000256" key="1">
    <source>
        <dbReference type="ARBA" id="ARBA00023125"/>
    </source>
</evidence>
<dbReference type="InterPro" id="IPR055370">
    <property type="entry name" value="Lsr2_DNA-bd"/>
</dbReference>
<dbReference type="Gene3D" id="3.30.60.230">
    <property type="entry name" value="Lsr2, dimerization domain"/>
    <property type="match status" value="1"/>
</dbReference>
<dbReference type="HOGENOM" id="CLU_139818_1_0_11"/>
<sequence>MARQQITQYFDDLDDSPLQEDEVNIIRFSVEGTDYVLDLSEDNARAFHEALEPFITAAREDAKDVLQKTDPADIRTWAQNKGMDVASRGKIPHAILQAYRDAHS</sequence>
<proteinExistence type="predicted"/>
<dbReference type="EMBL" id="CP003925">
    <property type="protein sequence ID" value="AGS36031.1"/>
    <property type="molecule type" value="Genomic_DNA"/>
</dbReference>
<evidence type="ECO:0000313" key="4">
    <source>
        <dbReference type="EMBL" id="AGS36031.1"/>
    </source>
</evidence>
<dbReference type="GO" id="GO:0016746">
    <property type="term" value="F:acyltransferase activity"/>
    <property type="evidence" value="ECO:0007669"/>
    <property type="project" value="InterPro"/>
</dbReference>
<dbReference type="InterPro" id="IPR042261">
    <property type="entry name" value="Lsr2-like_dimerization"/>
</dbReference>
<dbReference type="InterPro" id="IPR024412">
    <property type="entry name" value="Lsr2_dim_dom"/>
</dbReference>
<dbReference type="InterPro" id="IPR036625">
    <property type="entry name" value="E3-bd_dom_sf"/>
</dbReference>
<dbReference type="Gene3D" id="4.10.320.10">
    <property type="entry name" value="E3-binding domain"/>
    <property type="match status" value="1"/>
</dbReference>
<dbReference type="PATRIC" id="fig|1224163.3.peg.2586"/>
<geneLocation type="plasmid" evidence="4 5">
    <name>pCmaris1</name>
</geneLocation>
<evidence type="ECO:0008006" key="6">
    <source>
        <dbReference type="Google" id="ProtNLM"/>
    </source>
</evidence>
<evidence type="ECO:0000313" key="5">
    <source>
        <dbReference type="Proteomes" id="UP000015388"/>
    </source>
</evidence>
<dbReference type="OrthoDB" id="4113332at2"/>
<accession>S5TMJ4</accession>
<dbReference type="Pfam" id="PF11774">
    <property type="entry name" value="Lsr2"/>
    <property type="match status" value="1"/>
</dbReference>
<dbReference type="eggNOG" id="ENOG5032RKK">
    <property type="taxonomic scope" value="Bacteria"/>
</dbReference>